<reference evidence="3" key="1">
    <citation type="submission" date="2023-03" db="EMBL/GenBank/DDBJ databases">
        <title>Andean soil-derived lignocellulolytic bacterial consortium as a source of novel taxa and putative plastic-active enzymes.</title>
        <authorList>
            <person name="Diaz-Garcia L."/>
            <person name="Chuvochina M."/>
            <person name="Feuerriegel G."/>
            <person name="Bunk B."/>
            <person name="Sproer C."/>
            <person name="Streit W.R."/>
            <person name="Rodriguez L.M."/>
            <person name="Overmann J."/>
            <person name="Jimenez D.J."/>
        </authorList>
    </citation>
    <scope>NUCLEOTIDE SEQUENCE</scope>
    <source>
        <strain evidence="3">MAG 26</strain>
    </source>
</reference>
<keyword evidence="1" id="KW-0175">Coiled coil</keyword>
<organism evidence="3 4">
    <name type="scientific">Candidatus Andeanibacterium colombiense</name>
    <dbReference type="NCBI Taxonomy" id="3121345"/>
    <lineage>
        <taxon>Bacteria</taxon>
        <taxon>Pseudomonadati</taxon>
        <taxon>Pseudomonadota</taxon>
        <taxon>Alphaproteobacteria</taxon>
        <taxon>Sphingomonadales</taxon>
        <taxon>Sphingomonadaceae</taxon>
        <taxon>Candidatus Andeanibacterium</taxon>
    </lineage>
</organism>
<dbReference type="Proteomes" id="UP001218362">
    <property type="component" value="Chromosome"/>
</dbReference>
<name>A0AAJ5X549_9SPHN</name>
<dbReference type="KEGG" id="acob:P0Y56_06565"/>
<evidence type="ECO:0000313" key="4">
    <source>
        <dbReference type="Proteomes" id="UP001218362"/>
    </source>
</evidence>
<dbReference type="EMBL" id="CP119316">
    <property type="protein sequence ID" value="WEK47955.1"/>
    <property type="molecule type" value="Genomic_DNA"/>
</dbReference>
<protein>
    <recommendedName>
        <fullName evidence="5">Outer membrane protein beta-barrel domain-containing protein</fullName>
    </recommendedName>
</protein>
<feature type="coiled-coil region" evidence="1">
    <location>
        <begin position="25"/>
        <end position="60"/>
    </location>
</feature>
<evidence type="ECO:0000256" key="2">
    <source>
        <dbReference type="SAM" id="SignalP"/>
    </source>
</evidence>
<gene>
    <name evidence="3" type="ORF">P0Y56_06565</name>
</gene>
<dbReference type="AlphaFoldDB" id="A0AAJ5X549"/>
<feature type="signal peptide" evidence="2">
    <location>
        <begin position="1"/>
        <end position="24"/>
    </location>
</feature>
<keyword evidence="2" id="KW-0732">Signal</keyword>
<sequence length="309" mass="32160">MKSQFLQALLLATVLAGTVPPARAAETDDEKIIRLEAELAAAKKAKIARLEAEIAQASGAAPAGAAVADPEVLAPRDPPAPRAEMLLRSEGETAAQRVERAKSNLQTAIARSAPGDRADARDGGSADADVALAAEELANAKAEDQGEAKASKDFLNLGLGVGLSFTLGLGKDRITGATLDPNGIVRVSDKDNAVARVMLEAHQFFGLDKGETAEDGTRKHRYGVGPFVAIQPGDGEVIDAIGGGVMFGFRPDIKSPKSFNLGFGVVVDPNTQLLGDGIVANQPLPTGETEIRFKKTASYGALFLTSFAF</sequence>
<proteinExistence type="predicted"/>
<feature type="chain" id="PRO_5042560847" description="Outer membrane protein beta-barrel domain-containing protein" evidence="2">
    <location>
        <begin position="25"/>
        <end position="309"/>
    </location>
</feature>
<evidence type="ECO:0008006" key="5">
    <source>
        <dbReference type="Google" id="ProtNLM"/>
    </source>
</evidence>
<evidence type="ECO:0000256" key="1">
    <source>
        <dbReference type="SAM" id="Coils"/>
    </source>
</evidence>
<evidence type="ECO:0000313" key="3">
    <source>
        <dbReference type="EMBL" id="WEK47955.1"/>
    </source>
</evidence>
<accession>A0AAJ5X549</accession>